<evidence type="ECO:0000313" key="3">
    <source>
        <dbReference type="Proteomes" id="UP000254118"/>
    </source>
</evidence>
<feature type="signal peptide" evidence="1">
    <location>
        <begin position="1"/>
        <end position="31"/>
    </location>
</feature>
<organism evidence="2 3">
    <name type="scientific">Dermatophilus congolensis</name>
    <dbReference type="NCBI Taxonomy" id="1863"/>
    <lineage>
        <taxon>Bacteria</taxon>
        <taxon>Bacillati</taxon>
        <taxon>Actinomycetota</taxon>
        <taxon>Actinomycetes</taxon>
        <taxon>Micrococcales</taxon>
        <taxon>Dermatophilaceae</taxon>
        <taxon>Dermatophilus</taxon>
    </lineage>
</organism>
<dbReference type="PANTHER" id="PTHR30032">
    <property type="entry name" value="N-ACETYLMURAMOYL-L-ALANINE AMIDASE-RELATED"/>
    <property type="match status" value="1"/>
</dbReference>
<evidence type="ECO:0000313" key="2">
    <source>
        <dbReference type="EMBL" id="STD03700.1"/>
    </source>
</evidence>
<protein>
    <submittedName>
        <fullName evidence="2">N-acetylmuramoyl-L-alanine amidase LytC</fullName>
        <ecNumber evidence="2">3.5.1.28</ecNumber>
    </submittedName>
</protein>
<keyword evidence="2" id="KW-0378">Hydrolase</keyword>
<dbReference type="GO" id="GO:0008745">
    <property type="term" value="F:N-acetylmuramoyl-L-alanine amidase activity"/>
    <property type="evidence" value="ECO:0007669"/>
    <property type="project" value="UniProtKB-EC"/>
</dbReference>
<name>A0AA46BLE4_9MICO</name>
<dbReference type="Gene3D" id="3.40.50.12090">
    <property type="match status" value="2"/>
</dbReference>
<dbReference type="InterPro" id="IPR007253">
    <property type="entry name" value="Cell_wall-bd_2"/>
</dbReference>
<dbReference type="EMBL" id="UFYA01000001">
    <property type="protein sequence ID" value="STD03700.1"/>
    <property type="molecule type" value="Genomic_DNA"/>
</dbReference>
<gene>
    <name evidence="2" type="primary">lytC_1</name>
    <name evidence="2" type="ORF">NCTC7915_00139</name>
</gene>
<dbReference type="Proteomes" id="UP000254118">
    <property type="component" value="Unassembled WGS sequence"/>
</dbReference>
<comment type="caution">
    <text evidence="2">The sequence shown here is derived from an EMBL/GenBank/DDBJ whole genome shotgun (WGS) entry which is preliminary data.</text>
</comment>
<dbReference type="PANTHER" id="PTHR30032:SF8">
    <property type="entry name" value="GERMINATION-SPECIFIC N-ACETYLMURAMOYL-L-ALANINE AMIDASE"/>
    <property type="match status" value="1"/>
</dbReference>
<keyword evidence="1" id="KW-0732">Signal</keyword>
<reference evidence="2 3" key="1">
    <citation type="submission" date="2018-06" db="EMBL/GenBank/DDBJ databases">
        <authorList>
            <consortium name="Pathogen Informatics"/>
            <person name="Doyle S."/>
        </authorList>
    </citation>
    <scope>NUCLEOTIDE SEQUENCE [LARGE SCALE GENOMIC DNA]</scope>
    <source>
        <strain evidence="2 3">NCTC7915</strain>
    </source>
</reference>
<dbReference type="InterPro" id="IPR051922">
    <property type="entry name" value="Bact_Sporulation_Assoc"/>
</dbReference>
<evidence type="ECO:0000256" key="1">
    <source>
        <dbReference type="SAM" id="SignalP"/>
    </source>
</evidence>
<dbReference type="Pfam" id="PF04122">
    <property type="entry name" value="CW_binding_2"/>
    <property type="match status" value="3"/>
</dbReference>
<dbReference type="EC" id="3.5.1.28" evidence="2"/>
<dbReference type="RefSeq" id="WP_115029152.1">
    <property type="nucleotide sequence ID" value="NZ_UFYA01000001.1"/>
</dbReference>
<dbReference type="AlphaFoldDB" id="A0AA46BLE4"/>
<proteinExistence type="predicted"/>
<accession>A0AA46BLE4</accession>
<feature type="chain" id="PRO_5041276849" evidence="1">
    <location>
        <begin position="32"/>
        <end position="789"/>
    </location>
</feature>
<sequence length="789" mass="80044">MNSAAKLRTRGIAAFGATVLVATAFGPAAMAWDATPTAPNAAKAASFGLVDADRSVANTQGATALSAGMNNQTVGDMRFVVPATWKKGDKLVFTLKQPAGADTDIAKRISFSSQPAIDVESKAYAETTHISATSPGTSAAPDSTVGSVESGTAAAYQVPSGGVAPVAPQFTVAMGSSSNNSAYQDEIILTMNNTNDVSAANAKFIGTITGAKVNVGAKAPSAAVTVEASAKDSADVSKAIFWDATTTAAVDKSTTAPAVISNGSLTVSNSSVVADGSAQMVGPISLSRTDAALTGTPKVTLTGDAIVDNPTAVKVKQYGKDGSLITPSGGDLGISESGADVKSMTVSGALDAATYRIEFVGAALKVPTTVKSIKFDLDPANNGGVTLPTLAAATYNQTDIQDPAGLLSVTIRPSQPAVDARVAGFDRYSTASKLAETVGDKLTGMVENENVVLASGENYADALSAGYLARTKNAAVILTNSKTLPGATVDFMRTHGVKNVYIVGGTNAVSSAIEKQISDTKATDVVDKDGAAEAEKATLETLTQTINVVRISGENRFVTNRNVNRYAYETSNGNLGSMAPTYGQPMKRTAIFVDGLTPWDALAAGPLVAGRGGAMPIILTHGNKLEGQAAGQIGDFNLQNAIIVGGTSVIPTSVESDMAAHSVTNVRLAGADRWATGKAVNDFLLKAVDVTATSGVPGLGFTNTTSPFLVNGGTIAGKPDATKWADALAIGPAAAAERRVLALTDSATLPTATSDFLKAHPTMGAVTAVGGTDVVSQKVIEAANALLGK</sequence>